<gene>
    <name evidence="1" type="ORF">FC89_GL001557</name>
</gene>
<dbReference type="GO" id="GO:0030153">
    <property type="term" value="P:bacteriocin immunity"/>
    <property type="evidence" value="ECO:0007669"/>
    <property type="project" value="InterPro"/>
</dbReference>
<evidence type="ECO:0000313" key="2">
    <source>
        <dbReference type="Proteomes" id="UP000051451"/>
    </source>
</evidence>
<dbReference type="EMBL" id="AZGB01000001">
    <property type="protein sequence ID" value="KRM08220.1"/>
    <property type="molecule type" value="Genomic_DNA"/>
</dbReference>
<dbReference type="CDD" id="cd21059">
    <property type="entry name" value="LciA-like"/>
    <property type="match status" value="1"/>
</dbReference>
<dbReference type="PATRIC" id="fig|1423750.3.peg.1599"/>
<dbReference type="AlphaFoldDB" id="A0A0R1W1L5"/>
<dbReference type="InterPro" id="IPR015046">
    <property type="entry name" value="LciA_Immunity-like"/>
</dbReference>
<evidence type="ECO:0008006" key="3">
    <source>
        <dbReference type="Google" id="ProtNLM"/>
    </source>
</evidence>
<sequence length="110" mass="12017">MSFFSKKEQPKKNVEESKLYADIQKALTEAPNSPQTPILQTAAQALLKKQYFPKILNDLQSDLTPLAIKSALSPTAKKIYLEIFKGNYHYTSTGGGIAMVFAGMSGFGGN</sequence>
<dbReference type="STRING" id="1423750.FC89_GL001557"/>
<organism evidence="1 2">
    <name type="scientific">Liquorilactobacillus ghanensis DSM 18630</name>
    <dbReference type="NCBI Taxonomy" id="1423750"/>
    <lineage>
        <taxon>Bacteria</taxon>
        <taxon>Bacillati</taxon>
        <taxon>Bacillota</taxon>
        <taxon>Bacilli</taxon>
        <taxon>Lactobacillales</taxon>
        <taxon>Lactobacillaceae</taxon>
        <taxon>Liquorilactobacillus</taxon>
    </lineage>
</organism>
<proteinExistence type="predicted"/>
<dbReference type="Pfam" id="PF08951">
    <property type="entry name" value="EntA_Immun"/>
    <property type="match status" value="1"/>
</dbReference>
<reference evidence="1 2" key="1">
    <citation type="journal article" date="2015" name="Genome Announc.">
        <title>Expanding the biotechnology potential of lactobacilli through comparative genomics of 213 strains and associated genera.</title>
        <authorList>
            <person name="Sun Z."/>
            <person name="Harris H.M."/>
            <person name="McCann A."/>
            <person name="Guo C."/>
            <person name="Argimon S."/>
            <person name="Zhang W."/>
            <person name="Yang X."/>
            <person name="Jeffery I.B."/>
            <person name="Cooney J.C."/>
            <person name="Kagawa T.F."/>
            <person name="Liu W."/>
            <person name="Song Y."/>
            <person name="Salvetti E."/>
            <person name="Wrobel A."/>
            <person name="Rasinkangas P."/>
            <person name="Parkhill J."/>
            <person name="Rea M.C."/>
            <person name="O'Sullivan O."/>
            <person name="Ritari J."/>
            <person name="Douillard F.P."/>
            <person name="Paul Ross R."/>
            <person name="Yang R."/>
            <person name="Briner A.E."/>
            <person name="Felis G.E."/>
            <person name="de Vos W.M."/>
            <person name="Barrangou R."/>
            <person name="Klaenhammer T.R."/>
            <person name="Caufield P.W."/>
            <person name="Cui Y."/>
            <person name="Zhang H."/>
            <person name="O'Toole P.W."/>
        </authorList>
    </citation>
    <scope>NUCLEOTIDE SEQUENCE [LARGE SCALE GENOMIC DNA]</scope>
    <source>
        <strain evidence="1 2">DSM 18630</strain>
    </source>
</reference>
<evidence type="ECO:0000313" key="1">
    <source>
        <dbReference type="EMBL" id="KRM08220.1"/>
    </source>
</evidence>
<dbReference type="GeneID" id="98317759"/>
<accession>A0A0R1W1L5</accession>
<dbReference type="Proteomes" id="UP000051451">
    <property type="component" value="Unassembled WGS sequence"/>
</dbReference>
<keyword evidence="2" id="KW-1185">Reference proteome</keyword>
<name>A0A0R1W1L5_9LACO</name>
<dbReference type="OrthoDB" id="2142761at2"/>
<dbReference type="RefSeq" id="WP_057870506.1">
    <property type="nucleotide sequence ID" value="NZ_AZGB01000001.1"/>
</dbReference>
<protein>
    <recommendedName>
        <fullName evidence="3">Lactococcin A immunity protein</fullName>
    </recommendedName>
</protein>
<comment type="caution">
    <text evidence="1">The sequence shown here is derived from an EMBL/GenBank/DDBJ whole genome shotgun (WGS) entry which is preliminary data.</text>
</comment>